<feature type="transmembrane region" description="Helical" evidence="1">
    <location>
        <begin position="92"/>
        <end position="109"/>
    </location>
</feature>
<keyword evidence="1" id="KW-1133">Transmembrane helix</keyword>
<dbReference type="RefSeq" id="WP_353683860.1">
    <property type="nucleotide sequence ID" value="NZ_CP144373.1"/>
</dbReference>
<accession>A0AAU8GY59</accession>
<gene>
    <name evidence="2" type="ORF">V4D30_08225</name>
</gene>
<keyword evidence="1" id="KW-0472">Membrane</keyword>
<feature type="transmembrane region" description="Helical" evidence="1">
    <location>
        <begin position="34"/>
        <end position="52"/>
    </location>
</feature>
<dbReference type="KEGG" id="taut:V4D30_08225"/>
<organism evidence="2">
    <name type="scientific">Thermodesulfovibrio autotrophicus</name>
    <dbReference type="NCBI Taxonomy" id="3118333"/>
    <lineage>
        <taxon>Bacteria</taxon>
        <taxon>Pseudomonadati</taxon>
        <taxon>Nitrospirota</taxon>
        <taxon>Thermodesulfovibrionia</taxon>
        <taxon>Thermodesulfovibrionales</taxon>
        <taxon>Thermodesulfovibrionaceae</taxon>
        <taxon>Thermodesulfovibrio</taxon>
    </lineage>
</organism>
<feature type="transmembrane region" description="Helical" evidence="1">
    <location>
        <begin position="12"/>
        <end position="28"/>
    </location>
</feature>
<keyword evidence="1" id="KW-0812">Transmembrane</keyword>
<name>A0AAU8GY59_9BACT</name>
<protein>
    <submittedName>
        <fullName evidence="2">ATP synthase subunit I</fullName>
    </submittedName>
</protein>
<dbReference type="AlphaFoldDB" id="A0AAU8GY59"/>
<reference evidence="2" key="1">
    <citation type="submission" date="2024-01" db="EMBL/GenBank/DDBJ databases">
        <title>The first autotrophic representatives of the genus Thermodesulfovibrio.</title>
        <authorList>
            <person name="Maltseva A.I."/>
            <person name="Elcheninov A.G."/>
            <person name="Kublanov I.V."/>
            <person name="Lebedinsky A.V."/>
            <person name="Frolov E.N."/>
        </authorList>
    </citation>
    <scope>NUCLEOTIDE SEQUENCE</scope>
    <source>
        <strain evidence="2">3907-1M</strain>
    </source>
</reference>
<proteinExistence type="predicted"/>
<evidence type="ECO:0000256" key="1">
    <source>
        <dbReference type="SAM" id="Phobius"/>
    </source>
</evidence>
<dbReference type="EMBL" id="CP144373">
    <property type="protein sequence ID" value="XCH46322.1"/>
    <property type="molecule type" value="Genomic_DNA"/>
</dbReference>
<evidence type="ECO:0000313" key="2">
    <source>
        <dbReference type="EMBL" id="XCH46322.1"/>
    </source>
</evidence>
<dbReference type="GO" id="GO:0005886">
    <property type="term" value="C:plasma membrane"/>
    <property type="evidence" value="ECO:0007669"/>
    <property type="project" value="UniProtKB-SubCell"/>
</dbReference>
<feature type="transmembrane region" description="Helical" evidence="1">
    <location>
        <begin position="64"/>
        <end position="86"/>
    </location>
</feature>
<sequence>MDREVQKRINRQTLILVPALALASYLLWQNEIVAFNVILGGLISWFSLRELAWAVKKFFGKPMFQLTVIGLSYVKLGGIFLFLWFIAINGWFSIKGLLIGFFAILVISVKEAYLHMKKQQEDV</sequence>